<reference evidence="2 3" key="1">
    <citation type="submission" date="2024-05" db="EMBL/GenBank/DDBJ databases">
        <title>Genome sequencing and assembly of Indian major carp, Cirrhinus mrigala (Hamilton, 1822).</title>
        <authorList>
            <person name="Mohindra V."/>
            <person name="Chowdhury L.M."/>
            <person name="Lal K."/>
            <person name="Jena J.K."/>
        </authorList>
    </citation>
    <scope>NUCLEOTIDE SEQUENCE [LARGE SCALE GENOMIC DNA]</scope>
    <source>
        <strain evidence="2">CM1030</strain>
        <tissue evidence="2">Blood</tissue>
    </source>
</reference>
<comment type="caution">
    <text evidence="2">The sequence shown here is derived from an EMBL/GenBank/DDBJ whole genome shotgun (WGS) entry which is preliminary data.</text>
</comment>
<dbReference type="PANTHER" id="PTHR12897">
    <property type="entry name" value="COLON CANCER-ASSOCIATED PROTEIN MIC1"/>
    <property type="match status" value="1"/>
</dbReference>
<evidence type="ECO:0000259" key="1">
    <source>
        <dbReference type="Pfam" id="PF07035"/>
    </source>
</evidence>
<dbReference type="InterPro" id="IPR040371">
    <property type="entry name" value="RMC1"/>
</dbReference>
<dbReference type="PANTHER" id="PTHR12897:SF4">
    <property type="entry name" value="REGULATOR OF MON1-CCZ1 COMPLEX"/>
    <property type="match status" value="1"/>
</dbReference>
<evidence type="ECO:0000313" key="2">
    <source>
        <dbReference type="EMBL" id="KAL0156382.1"/>
    </source>
</evidence>
<dbReference type="Proteomes" id="UP001529510">
    <property type="component" value="Unassembled WGS sequence"/>
</dbReference>
<accession>A0ABD0N483</accession>
<protein>
    <recommendedName>
        <fullName evidence="1">Mic1 domain-containing protein</fullName>
    </recommendedName>
</protein>
<feature type="domain" description="Mic1" evidence="1">
    <location>
        <begin position="1"/>
        <end position="75"/>
    </location>
</feature>
<proteinExistence type="predicted"/>
<name>A0ABD0N483_CIRMR</name>
<feature type="non-terminal residue" evidence="2">
    <location>
        <position position="1"/>
    </location>
</feature>
<sequence>RLSTANDEIVEVLLSKQQVLGALRFIRSVGAHDNVSARKFLDAARQTNDTMLFYTIFRFFEQRNMRLRGNPGFNQGEHCEEHVAYFKQVFGDNALMKQATA</sequence>
<keyword evidence="3" id="KW-1185">Reference proteome</keyword>
<organism evidence="2 3">
    <name type="scientific">Cirrhinus mrigala</name>
    <name type="common">Mrigala</name>
    <dbReference type="NCBI Taxonomy" id="683832"/>
    <lineage>
        <taxon>Eukaryota</taxon>
        <taxon>Metazoa</taxon>
        <taxon>Chordata</taxon>
        <taxon>Craniata</taxon>
        <taxon>Vertebrata</taxon>
        <taxon>Euteleostomi</taxon>
        <taxon>Actinopterygii</taxon>
        <taxon>Neopterygii</taxon>
        <taxon>Teleostei</taxon>
        <taxon>Ostariophysi</taxon>
        <taxon>Cypriniformes</taxon>
        <taxon>Cyprinidae</taxon>
        <taxon>Labeoninae</taxon>
        <taxon>Labeonini</taxon>
        <taxon>Cirrhinus</taxon>
    </lineage>
</organism>
<dbReference type="EMBL" id="JAMKFB020000024">
    <property type="protein sequence ID" value="KAL0156382.1"/>
    <property type="molecule type" value="Genomic_DNA"/>
</dbReference>
<evidence type="ECO:0000313" key="3">
    <source>
        <dbReference type="Proteomes" id="UP001529510"/>
    </source>
</evidence>
<dbReference type="AlphaFoldDB" id="A0ABD0N483"/>
<dbReference type="InterPro" id="IPR009755">
    <property type="entry name" value="RMC1_C"/>
</dbReference>
<gene>
    <name evidence="2" type="ORF">M9458_047628</name>
</gene>
<dbReference type="Pfam" id="PF07035">
    <property type="entry name" value="RMC1_C"/>
    <property type="match status" value="1"/>
</dbReference>